<organism evidence="1 2">
    <name type="scientific">Desulfofundulus luciae</name>
    <dbReference type="NCBI Taxonomy" id="74702"/>
    <lineage>
        <taxon>Bacteria</taxon>
        <taxon>Bacillati</taxon>
        <taxon>Bacillota</taxon>
        <taxon>Clostridia</taxon>
        <taxon>Eubacteriales</taxon>
        <taxon>Peptococcaceae</taxon>
        <taxon>Desulfofundulus</taxon>
    </lineage>
</organism>
<accession>A0ABU0B514</accession>
<sequence length="50" mass="5771">MASHVATFFCSLRRNSCNCASSVAFCVSRDFNPLGHLQETLDFLRVRYWI</sequence>
<dbReference type="EMBL" id="JAUSUX010000024">
    <property type="protein sequence ID" value="MDQ0287365.1"/>
    <property type="molecule type" value="Genomic_DNA"/>
</dbReference>
<proteinExistence type="predicted"/>
<gene>
    <name evidence="1" type="ORF">J2Z49_002486</name>
</gene>
<name>A0ABU0B514_9FIRM</name>
<protein>
    <submittedName>
        <fullName evidence="1">Uncharacterized protein</fullName>
    </submittedName>
</protein>
<dbReference type="RefSeq" id="WP_307403219.1">
    <property type="nucleotide sequence ID" value="NZ_JAUSUX010000024.1"/>
</dbReference>
<keyword evidence="2" id="KW-1185">Reference proteome</keyword>
<comment type="caution">
    <text evidence="1">The sequence shown here is derived from an EMBL/GenBank/DDBJ whole genome shotgun (WGS) entry which is preliminary data.</text>
</comment>
<evidence type="ECO:0000313" key="2">
    <source>
        <dbReference type="Proteomes" id="UP001225644"/>
    </source>
</evidence>
<evidence type="ECO:0000313" key="1">
    <source>
        <dbReference type="EMBL" id="MDQ0287365.1"/>
    </source>
</evidence>
<dbReference type="Proteomes" id="UP001225644">
    <property type="component" value="Unassembled WGS sequence"/>
</dbReference>
<reference evidence="1 2" key="1">
    <citation type="submission" date="2023-07" db="EMBL/GenBank/DDBJ databases">
        <title>Genomic Encyclopedia of Type Strains, Phase IV (KMG-IV): sequencing the most valuable type-strain genomes for metagenomic binning, comparative biology and taxonomic classification.</title>
        <authorList>
            <person name="Goeker M."/>
        </authorList>
    </citation>
    <scope>NUCLEOTIDE SEQUENCE [LARGE SCALE GENOMIC DNA]</scope>
    <source>
        <strain evidence="1 2">DSM 12396</strain>
    </source>
</reference>